<dbReference type="GO" id="GO:0005737">
    <property type="term" value="C:cytoplasm"/>
    <property type="evidence" value="ECO:0007669"/>
    <property type="project" value="TreeGrafter"/>
</dbReference>
<feature type="compositionally biased region" description="Basic and acidic residues" evidence="9">
    <location>
        <begin position="1012"/>
        <end position="1034"/>
    </location>
</feature>
<evidence type="ECO:0000259" key="10">
    <source>
        <dbReference type="PROSITE" id="PS51126"/>
    </source>
</evidence>
<keyword evidence="4 7" id="KW-0518">Myosin</keyword>
<dbReference type="PROSITE" id="PS50096">
    <property type="entry name" value="IQ"/>
    <property type="match status" value="2"/>
</dbReference>
<feature type="region of interest" description="Actin-binding" evidence="7">
    <location>
        <begin position="651"/>
        <end position="673"/>
    </location>
</feature>
<evidence type="ECO:0000259" key="11">
    <source>
        <dbReference type="PROSITE" id="PS51456"/>
    </source>
</evidence>
<dbReference type="EMBL" id="JADGJH010000242">
    <property type="protein sequence ID" value="KAJ3132722.1"/>
    <property type="molecule type" value="Genomic_DNA"/>
</dbReference>
<dbReference type="InterPro" id="IPR036961">
    <property type="entry name" value="Kinesin_motor_dom_sf"/>
</dbReference>
<dbReference type="SMART" id="SM00015">
    <property type="entry name" value="IQ"/>
    <property type="match status" value="3"/>
</dbReference>
<name>A0AAD5T5X6_9FUNG</name>
<accession>A0AAD5T5X6</accession>
<dbReference type="GO" id="GO:0005524">
    <property type="term" value="F:ATP binding"/>
    <property type="evidence" value="ECO:0007669"/>
    <property type="project" value="UniProtKB-UniRule"/>
</dbReference>
<dbReference type="GO" id="GO:0000146">
    <property type="term" value="F:microfilament motor activity"/>
    <property type="evidence" value="ECO:0007669"/>
    <property type="project" value="TreeGrafter"/>
</dbReference>
<dbReference type="Gene3D" id="6.20.240.20">
    <property type="match status" value="1"/>
</dbReference>
<proteinExistence type="inferred from homology"/>
<dbReference type="SMART" id="SM00242">
    <property type="entry name" value="MYSc"/>
    <property type="match status" value="1"/>
</dbReference>
<evidence type="ECO:0000256" key="3">
    <source>
        <dbReference type="ARBA" id="ARBA00023054"/>
    </source>
</evidence>
<evidence type="ECO:0000313" key="12">
    <source>
        <dbReference type="EMBL" id="KAJ3132722.1"/>
    </source>
</evidence>
<dbReference type="Gene3D" id="1.10.10.820">
    <property type="match status" value="1"/>
</dbReference>
<organism evidence="12 13">
    <name type="scientific">Physocladia obscura</name>
    <dbReference type="NCBI Taxonomy" id="109957"/>
    <lineage>
        <taxon>Eukaryota</taxon>
        <taxon>Fungi</taxon>
        <taxon>Fungi incertae sedis</taxon>
        <taxon>Chytridiomycota</taxon>
        <taxon>Chytridiomycota incertae sedis</taxon>
        <taxon>Chytridiomycetes</taxon>
        <taxon>Chytridiales</taxon>
        <taxon>Chytriomycetaceae</taxon>
        <taxon>Physocladia</taxon>
    </lineage>
</organism>
<dbReference type="PROSITE" id="PS51456">
    <property type="entry name" value="MYOSIN_MOTOR"/>
    <property type="match status" value="1"/>
</dbReference>
<dbReference type="PRINTS" id="PR00193">
    <property type="entry name" value="MYOSINHEAVY"/>
</dbReference>
<dbReference type="InterPro" id="IPR000048">
    <property type="entry name" value="IQ_motif_EF-hand-BS"/>
</dbReference>
<keyword evidence="3 8" id="KW-0175">Coiled coil</keyword>
<dbReference type="Proteomes" id="UP001211907">
    <property type="component" value="Unassembled WGS sequence"/>
</dbReference>
<keyword evidence="1 7" id="KW-0547">Nucleotide-binding</keyword>
<keyword evidence="5 7" id="KW-0505">Motor protein</keyword>
<feature type="domain" description="Myosin motor" evidence="11">
    <location>
        <begin position="70"/>
        <end position="772"/>
    </location>
</feature>
<dbReference type="PANTHER" id="PTHR13140:SF706">
    <property type="entry name" value="DILUTE CLASS UNCONVENTIONAL MYOSIN, ISOFORM C"/>
    <property type="match status" value="1"/>
</dbReference>
<keyword evidence="6 7" id="KW-0009">Actin-binding</keyword>
<dbReference type="InterPro" id="IPR027417">
    <property type="entry name" value="P-loop_NTPase"/>
</dbReference>
<dbReference type="Pfam" id="PF00063">
    <property type="entry name" value="Myosin_head"/>
    <property type="match status" value="1"/>
</dbReference>
<dbReference type="PANTHER" id="PTHR13140">
    <property type="entry name" value="MYOSIN"/>
    <property type="match status" value="1"/>
</dbReference>
<dbReference type="InterPro" id="IPR001609">
    <property type="entry name" value="Myosin_head_motor_dom-like"/>
</dbReference>
<evidence type="ECO:0000256" key="4">
    <source>
        <dbReference type="ARBA" id="ARBA00023123"/>
    </source>
</evidence>
<evidence type="ECO:0000256" key="8">
    <source>
        <dbReference type="SAM" id="Coils"/>
    </source>
</evidence>
<dbReference type="Gene3D" id="3.40.850.10">
    <property type="entry name" value="Kinesin motor domain"/>
    <property type="match status" value="1"/>
</dbReference>
<evidence type="ECO:0000256" key="2">
    <source>
        <dbReference type="ARBA" id="ARBA00022840"/>
    </source>
</evidence>
<dbReference type="GO" id="GO:0016459">
    <property type="term" value="C:myosin complex"/>
    <property type="evidence" value="ECO:0007669"/>
    <property type="project" value="UniProtKB-KW"/>
</dbReference>
<feature type="binding site" evidence="7">
    <location>
        <begin position="162"/>
        <end position="169"/>
    </location>
    <ligand>
        <name>ATP</name>
        <dbReference type="ChEBI" id="CHEBI:30616"/>
    </ligand>
</feature>
<dbReference type="InterPro" id="IPR002710">
    <property type="entry name" value="Dilute_dom"/>
</dbReference>
<evidence type="ECO:0000313" key="13">
    <source>
        <dbReference type="Proteomes" id="UP001211907"/>
    </source>
</evidence>
<evidence type="ECO:0000256" key="9">
    <source>
        <dbReference type="SAM" id="MobiDB-lite"/>
    </source>
</evidence>
<evidence type="ECO:0000256" key="6">
    <source>
        <dbReference type="ARBA" id="ARBA00023203"/>
    </source>
</evidence>
<dbReference type="GO" id="GO:0016020">
    <property type="term" value="C:membrane"/>
    <property type="evidence" value="ECO:0007669"/>
    <property type="project" value="TreeGrafter"/>
</dbReference>
<comment type="caution">
    <text evidence="12">The sequence shown here is derived from an EMBL/GenBank/DDBJ whole genome shotgun (WGS) entry which is preliminary data.</text>
</comment>
<keyword evidence="2 7" id="KW-0067">ATP-binding</keyword>
<dbReference type="PROSITE" id="PS51126">
    <property type="entry name" value="DILUTE"/>
    <property type="match status" value="1"/>
</dbReference>
<dbReference type="Gene3D" id="1.20.120.720">
    <property type="entry name" value="Myosin VI head, motor domain, U50 subdomain"/>
    <property type="match status" value="1"/>
</dbReference>
<dbReference type="FunFam" id="1.10.10.820:FF:000001">
    <property type="entry name" value="Myosin heavy chain"/>
    <property type="match status" value="1"/>
</dbReference>
<feature type="domain" description="Dilute" evidence="10">
    <location>
        <begin position="1338"/>
        <end position="1603"/>
    </location>
</feature>
<protein>
    <submittedName>
        <fullName evidence="12">Myosin type-2 heavy chain 1</fullName>
    </submittedName>
</protein>
<keyword evidence="13" id="KW-1185">Reference proteome</keyword>
<dbReference type="SUPFAM" id="SSF52540">
    <property type="entry name" value="P-loop containing nucleoside triphosphate hydrolases"/>
    <property type="match status" value="1"/>
</dbReference>
<dbReference type="GO" id="GO:0051015">
    <property type="term" value="F:actin filament binding"/>
    <property type="evidence" value="ECO:0007669"/>
    <property type="project" value="TreeGrafter"/>
</dbReference>
<dbReference type="Pfam" id="PF01843">
    <property type="entry name" value="DIL"/>
    <property type="match status" value="1"/>
</dbReference>
<evidence type="ECO:0000256" key="5">
    <source>
        <dbReference type="ARBA" id="ARBA00023175"/>
    </source>
</evidence>
<evidence type="ECO:0000256" key="1">
    <source>
        <dbReference type="ARBA" id="ARBA00022741"/>
    </source>
</evidence>
<dbReference type="Gene3D" id="1.20.58.530">
    <property type="match status" value="1"/>
</dbReference>
<reference evidence="12" key="1">
    <citation type="submission" date="2020-05" db="EMBL/GenBank/DDBJ databases">
        <title>Phylogenomic resolution of chytrid fungi.</title>
        <authorList>
            <person name="Stajich J.E."/>
            <person name="Amses K."/>
            <person name="Simmons R."/>
            <person name="Seto K."/>
            <person name="Myers J."/>
            <person name="Bonds A."/>
            <person name="Quandt C.A."/>
            <person name="Barry K."/>
            <person name="Liu P."/>
            <person name="Grigoriev I."/>
            <person name="Longcore J.E."/>
            <person name="James T.Y."/>
        </authorList>
    </citation>
    <scope>NUCLEOTIDE SEQUENCE</scope>
    <source>
        <strain evidence="12">JEL0513</strain>
    </source>
</reference>
<dbReference type="Gene3D" id="1.20.5.190">
    <property type="match status" value="2"/>
</dbReference>
<dbReference type="SMART" id="SM01132">
    <property type="entry name" value="DIL"/>
    <property type="match status" value="1"/>
</dbReference>
<evidence type="ECO:0000256" key="7">
    <source>
        <dbReference type="PROSITE-ProRule" id="PRU00782"/>
    </source>
</evidence>
<feature type="region of interest" description="Disordered" evidence="9">
    <location>
        <begin position="1001"/>
        <end position="1046"/>
    </location>
</feature>
<comment type="similarity">
    <text evidence="7">Belongs to the TRAFAC class myosin-kinesin ATPase superfamily. Myosin family.</text>
</comment>
<sequence length="1650" mass="185289">MAKYFADPTNGWAMAEVVVDSTVSNGALCISFRMIETDEVPAAIRDVKFELSRITSQLDLPPLKNPDFMDHVNDLSLLSYLHEPAVFWGIKNRFGAGEIYTYSGMVLIAMNPFQDVDLYSVEIMRDYVGKKRDDLLPHIYGIAEECYKAMLEGTNQSVIVSGESGAGKTQSTKYIMQYLAVVDSLSKFDSIEALQRPESVSNEIRKSETEEAVLASNPILESFGNAKTTRNDNSSRFGKFVELFFSSPSSGAVRITGAKVRTYLLERSRLIFQPATERNYHIFYQLCAAVPAAEKKQLGLDKWESFHYLNQGNAGIVRNINDVEEFKETQNALSTLGMSVSMQWDIFRLCAAILHIGNTQIIDSENDASSISSSDGALEKAAELLGIEKADFVKWVTHKQTGFKEKILKPLNAKAALVARDSVTKVIYTKLFDWLVKAINKNLKRDSTDDQNFIGVLDIYGFEHFAVNSFEQFCINYANEKLQQEFNAHVFRNEQEGYIQEGIIWQMIEFSDNKECIELIEGKPGSRISILSLLDEESRLQNDKADSNFINKLVGSFEKHKYYIKPRFGNTDFTIKHYAVDVTYTSMGFVEKNKDSMSEELQEVLGKSNNAFLREIFADTAVVVEDINISRRSSIVGPRKPTLGSMFKDSLEELMKTIRATEGHYIRCIKPNMAKKAFEFEGAMVLAQLKACGVLETIKISNAGYPNKLGYHDFAARYEVLVKSEFWSMADRKALCQMIVETVLQDSSKYQFGKTKVFLKSGQIAFFEDRRKDRIQHFVSLLAKNCRRFIARRKFLRLREATIILQSTFRGMLARNFVAEQRAMEAAAREKREREIIERNSATKLQSLFRGAVVRKEYIQNCTNVLVLQNAVRANADKKKLKQLKQEAKSVEKVKEKAFSLEAKVLELSQALREKDLASKKLLERCSAYESQLVSWKEKFEALDAKYKAANTEISKLNTTVVNLTAEEENTSNEKDRLALIVSQAAQDGLIPHVSNLPLIVMPPANYSRSPSDGRKTPNAERSRSGGRRPEPERLASINGTSHFPPRIVRSTTINEKSPSNSSAFLVTSMELTSPPRGRSFTEKIPMRFSVSPSGEEPAIQAASTVPFPGLRGPVRIGSVLTKPNEDPAVAALRAEVEILKGQLADCKCSTSRGISIKPKPPVRQPTRVPSMRQKSIFEQDIVDDAEIARKNQLLSMHNRTGLAYSGVTPSSAETVPGVFGPMFTAEPADELEAHIVEVRTPEKHVTNITENISHPKIGRRTTSMLKSPQLNAERERILEREDFNEIVCRTLITNAKAPSTIKSLTPDDVFYPSYLLSSLFGMQIDEGMLVVLHDFVPEVINRISATVVSSEEGAKTAFWISNVYQLLCQTTFLYNREVKKPNNRAVINIIRTIQTDLSGLLETELIPIFLKRLRDQTASLAGPGILENQDLPGMKVESAGGFWGVFGAGNGAESGLLKLKGFLSGVDKILRVYFLPDGLYGKIMLELLRTIGVVCFNGMLVKRNFLNFKRCMQIQYNLTQLEEWCARTGLSTGLYYVEPIMQAAKVLTYNKINFEDVGAVYDTAFRLNASQIYKLFHNYAARDSDSPMTAEFLELLKHRSDATRHRDILTVSLDPEPEYPQLAVTAADGLKVYVPSSLVIPGDFAKLFQ</sequence>
<dbReference type="Pfam" id="PF00612">
    <property type="entry name" value="IQ"/>
    <property type="match status" value="2"/>
</dbReference>
<feature type="coiled-coil region" evidence="8">
    <location>
        <begin position="871"/>
        <end position="967"/>
    </location>
</feature>
<dbReference type="GO" id="GO:0007015">
    <property type="term" value="P:actin filament organization"/>
    <property type="evidence" value="ECO:0007669"/>
    <property type="project" value="TreeGrafter"/>
</dbReference>
<gene>
    <name evidence="12" type="primary">MYO2_3</name>
    <name evidence="12" type="ORF">HK100_005099</name>
</gene>